<keyword evidence="2" id="KW-1185">Reference proteome</keyword>
<sequence length="389" mass="43421">MGRKASQLPFWKIGRELRRFVRQSRAAPGALATYLFAAKYYDLALAGQIRRTAGAVPATAKVAIYLIYPNHGLQTSHLRSLEYLASKGYAPVVVSNLALEAADRDRVLPLCHLCIERPNFGYDFGGYRDGVLAVAAGIATLDRLLLINDSTWFALPGRNDWLDEAEGLNVDLAAAASNFGIPRVNPAEFQSIEWNYRTSHRNFHFCSFALLFGNRVLADPDFLRFWRNFPLTNRKNRTVRRGEIGLSKWILSRDFSHGVTCDLTRLDAELAALDDARLREIADNLIVPEDRRMLAVKHAALKGRPGRQDLIRLILTGVARQGSSYALADFTINECGFPFLKKSPVWLSRESSDITLRLAANLPGEAGAEILAEAQALRRARVPEFDRPA</sequence>
<name>A0ABT2X678_9RHOB</name>
<gene>
    <name evidence="1" type="ORF">OEZ60_15740</name>
</gene>
<dbReference type="Proteomes" id="UP001209535">
    <property type="component" value="Unassembled WGS sequence"/>
</dbReference>
<organism evidence="1 2">
    <name type="scientific">Albidovulum salinarum</name>
    <dbReference type="NCBI Taxonomy" id="2984153"/>
    <lineage>
        <taxon>Bacteria</taxon>
        <taxon>Pseudomonadati</taxon>
        <taxon>Pseudomonadota</taxon>
        <taxon>Alphaproteobacteria</taxon>
        <taxon>Rhodobacterales</taxon>
        <taxon>Paracoccaceae</taxon>
        <taxon>Albidovulum</taxon>
    </lineage>
</organism>
<proteinExistence type="predicted"/>
<evidence type="ECO:0000313" key="1">
    <source>
        <dbReference type="EMBL" id="MCU9849453.1"/>
    </source>
</evidence>
<dbReference type="InterPro" id="IPR007739">
    <property type="entry name" value="RgpF"/>
</dbReference>
<accession>A0ABT2X678</accession>
<comment type="caution">
    <text evidence="1">The sequence shown here is derived from an EMBL/GenBank/DDBJ whole genome shotgun (WGS) entry which is preliminary data.</text>
</comment>
<reference evidence="1 2" key="1">
    <citation type="submission" date="2022-10" db="EMBL/GenBank/DDBJ databases">
        <title>Defluviimonas sp. nov., isolated from ocean surface sediments.</title>
        <authorList>
            <person name="He W."/>
            <person name="Wang L."/>
            <person name="Zhang D.-F."/>
        </authorList>
    </citation>
    <scope>NUCLEOTIDE SEQUENCE [LARGE SCALE GENOMIC DNA]</scope>
    <source>
        <strain evidence="1 2">WL0024</strain>
    </source>
</reference>
<evidence type="ECO:0000313" key="2">
    <source>
        <dbReference type="Proteomes" id="UP001209535"/>
    </source>
</evidence>
<dbReference type="EMBL" id="JAOVQO010000015">
    <property type="protein sequence ID" value="MCU9849453.1"/>
    <property type="molecule type" value="Genomic_DNA"/>
</dbReference>
<protein>
    <submittedName>
        <fullName evidence="1">Rhamnan synthesis F family protein</fullName>
    </submittedName>
</protein>
<dbReference type="RefSeq" id="WP_263338184.1">
    <property type="nucleotide sequence ID" value="NZ_JAOVQO010000015.1"/>
</dbReference>
<dbReference type="Pfam" id="PF05045">
    <property type="entry name" value="RgpF"/>
    <property type="match status" value="1"/>
</dbReference>